<dbReference type="PANTHER" id="PTHR16026:SF0">
    <property type="entry name" value="CARTILAGE ACIDIC PROTEIN 1"/>
    <property type="match status" value="1"/>
</dbReference>
<keyword evidence="1 2" id="KW-0732">Signal</keyword>
<evidence type="ECO:0000259" key="3">
    <source>
        <dbReference type="Pfam" id="PF07593"/>
    </source>
</evidence>
<name>A0ABV3QXJ2_9HYPH</name>
<dbReference type="SUPFAM" id="SSF69318">
    <property type="entry name" value="Integrin alpha N-terminal domain"/>
    <property type="match status" value="1"/>
</dbReference>
<evidence type="ECO:0000313" key="4">
    <source>
        <dbReference type="EMBL" id="MEW9805774.1"/>
    </source>
</evidence>
<evidence type="ECO:0000256" key="1">
    <source>
        <dbReference type="ARBA" id="ARBA00022729"/>
    </source>
</evidence>
<dbReference type="Proteomes" id="UP001556196">
    <property type="component" value="Unassembled WGS sequence"/>
</dbReference>
<dbReference type="InterPro" id="IPR013517">
    <property type="entry name" value="FG-GAP"/>
</dbReference>
<feature type="chain" id="PRO_5045100286" evidence="2">
    <location>
        <begin position="23"/>
        <end position="541"/>
    </location>
</feature>
<comment type="caution">
    <text evidence="4">The sequence shown here is derived from an EMBL/GenBank/DDBJ whole genome shotgun (WGS) entry which is preliminary data.</text>
</comment>
<protein>
    <submittedName>
        <fullName evidence="4">CRTAC1 family protein</fullName>
    </submittedName>
</protein>
<dbReference type="Pfam" id="PF13517">
    <property type="entry name" value="FG-GAP_3"/>
    <property type="match status" value="2"/>
</dbReference>
<dbReference type="Gene3D" id="2.130.10.130">
    <property type="entry name" value="Integrin alpha, N-terminal"/>
    <property type="match status" value="1"/>
</dbReference>
<dbReference type="InterPro" id="IPR028994">
    <property type="entry name" value="Integrin_alpha_N"/>
</dbReference>
<feature type="domain" description="ASPIC/UnbV" evidence="3">
    <location>
        <begin position="461"/>
        <end position="527"/>
    </location>
</feature>
<keyword evidence="5" id="KW-1185">Reference proteome</keyword>
<dbReference type="EMBL" id="JBFOCI010000002">
    <property type="protein sequence ID" value="MEW9805774.1"/>
    <property type="molecule type" value="Genomic_DNA"/>
</dbReference>
<accession>A0ABV3QXJ2</accession>
<dbReference type="RefSeq" id="WP_367722860.1">
    <property type="nucleotide sequence ID" value="NZ_JBFOCI010000002.1"/>
</dbReference>
<evidence type="ECO:0000313" key="5">
    <source>
        <dbReference type="Proteomes" id="UP001556196"/>
    </source>
</evidence>
<dbReference type="InterPro" id="IPR011519">
    <property type="entry name" value="UnbV_ASPIC"/>
</dbReference>
<dbReference type="Pfam" id="PF07593">
    <property type="entry name" value="UnbV_ASPIC"/>
    <property type="match status" value="1"/>
</dbReference>
<organism evidence="4 5">
    <name type="scientific">Mesorhizobium marinum</name>
    <dbReference type="NCBI Taxonomy" id="3228790"/>
    <lineage>
        <taxon>Bacteria</taxon>
        <taxon>Pseudomonadati</taxon>
        <taxon>Pseudomonadota</taxon>
        <taxon>Alphaproteobacteria</taxon>
        <taxon>Hyphomicrobiales</taxon>
        <taxon>Phyllobacteriaceae</taxon>
        <taxon>Mesorhizobium</taxon>
    </lineage>
</organism>
<gene>
    <name evidence="4" type="ORF">ABUE31_07255</name>
</gene>
<sequence length="541" mass="58484">MRLGLCGFAVVLAWAGMSAARAEEPLPGAPAPVVPSFVEETASAGIDNVYKGEWEYMVGGGAASFDCNSDGYPDLLLAGGEQPARFYRNASKRGGVLAFTVEPSGLELDKVSGAYPLDVDGDGITDIVLLRVGENVVMRGLGGCKFERANEAWSFAGGDAWWTSLSATWEKGAGWPTIAVGSYIDRREEISPWGSCTDNWLLRPAAGARGFDAPIALKPSFCPLSILFTDWNRSGTPSLRVSNDREYYEGGQEQMWKVEPGKLPALYTADEGWKYLRIWGMGIASYDLDFDGYPEYFLTSMADNKLQTLAVVPKDGSSPKPAYADVAYPSNVTAHRPYFGDDLKPSTAWHTQFEDVNNDGLVDLFIAKGNVWDMPDFAMKDPNNLLLQTVGGKFVEVGDKAGVASVEQSRGAALADFNLDGLVDLVVVNRNSPAQIWRNTTAGAGGWIGVKLEQDAPNRDGVGAWIELRCEGMPVMRREVTVGGGHAGGQAGWWHFGLGVITSAEVRVLWPDGTAGEWQPVEAGRFYVLRRGEAPVPFDPA</sequence>
<feature type="signal peptide" evidence="2">
    <location>
        <begin position="1"/>
        <end position="22"/>
    </location>
</feature>
<dbReference type="InterPro" id="IPR027039">
    <property type="entry name" value="Crtac1"/>
</dbReference>
<dbReference type="PANTHER" id="PTHR16026">
    <property type="entry name" value="CARTILAGE ACIDIC PROTEIN 1"/>
    <property type="match status" value="1"/>
</dbReference>
<evidence type="ECO:0000256" key="2">
    <source>
        <dbReference type="SAM" id="SignalP"/>
    </source>
</evidence>
<proteinExistence type="predicted"/>
<reference evidence="4 5" key="1">
    <citation type="submission" date="2024-06" db="EMBL/GenBank/DDBJ databases">
        <authorList>
            <person name="Tuo L."/>
        </authorList>
    </citation>
    <scope>NUCLEOTIDE SEQUENCE [LARGE SCALE GENOMIC DNA]</scope>
    <source>
        <strain evidence="4 5">ZMM04-5</strain>
    </source>
</reference>